<comment type="caution">
    <text evidence="1">The sequence shown here is derived from an EMBL/GenBank/DDBJ whole genome shotgun (WGS) entry which is preliminary data.</text>
</comment>
<name>A0A2T0AN72_9CLOT</name>
<accession>A0A2T0AN72</accession>
<dbReference type="Proteomes" id="UP000239614">
    <property type="component" value="Unassembled WGS sequence"/>
</dbReference>
<gene>
    <name evidence="1" type="ORF">CPAL_22710</name>
</gene>
<proteinExistence type="predicted"/>
<reference evidence="1 2" key="1">
    <citation type="submission" date="2018-03" db="EMBL/GenBank/DDBJ databases">
        <title>Genome sequence of Clostridium thermopalmarium DSM 5974.</title>
        <authorList>
            <person name="Poehlein A."/>
            <person name="Daniel R."/>
        </authorList>
    </citation>
    <scope>NUCLEOTIDE SEQUENCE [LARGE SCALE GENOMIC DNA]</scope>
    <source>
        <strain evidence="1 2">DSM 5974</strain>
    </source>
</reference>
<dbReference type="RefSeq" id="WP_106024659.1">
    <property type="nucleotide sequence ID" value="NZ_PVXN01000057.1"/>
</dbReference>
<evidence type="ECO:0000313" key="2">
    <source>
        <dbReference type="Proteomes" id="UP000239614"/>
    </source>
</evidence>
<evidence type="ECO:0008006" key="3">
    <source>
        <dbReference type="Google" id="ProtNLM"/>
    </source>
</evidence>
<dbReference type="EMBL" id="PVXN01000057">
    <property type="protein sequence ID" value="PRR70319.1"/>
    <property type="molecule type" value="Genomic_DNA"/>
</dbReference>
<dbReference type="AlphaFoldDB" id="A0A2T0AN72"/>
<organism evidence="1 2">
    <name type="scientific">Clostridium thermopalmarium DSM 5974</name>
    <dbReference type="NCBI Taxonomy" id="1121340"/>
    <lineage>
        <taxon>Bacteria</taxon>
        <taxon>Bacillati</taxon>
        <taxon>Bacillota</taxon>
        <taxon>Clostridia</taxon>
        <taxon>Eubacteriales</taxon>
        <taxon>Clostridiaceae</taxon>
        <taxon>Clostridium</taxon>
    </lineage>
</organism>
<evidence type="ECO:0000313" key="1">
    <source>
        <dbReference type="EMBL" id="PRR70319.1"/>
    </source>
</evidence>
<keyword evidence="2" id="KW-1185">Reference proteome</keyword>
<dbReference type="OrthoDB" id="2856455at2"/>
<sequence length="154" mass="18062">MAVFNKESEKEYIFKNLGKPDGNTEKLFETMKDVYMLAFILGVRSNESTPIVKKSQDPIKDIYFSEDDKGLMDLVALYLYKDIKILDRKEDSENYIRDLVERYTNFGIDELNNGLNSEHFNLDALISMVMNYRNYDEPKKANLADLIYEMNKNI</sequence>
<protein>
    <recommendedName>
        <fullName evidence="3">Dnd system-associated protein 4</fullName>
    </recommendedName>
</protein>